<keyword evidence="3 8" id="KW-0812">Transmembrane</keyword>
<feature type="non-terminal residue" evidence="10">
    <location>
        <position position="1"/>
    </location>
</feature>
<evidence type="ECO:0000259" key="9">
    <source>
        <dbReference type="Pfam" id="PF22599"/>
    </source>
</evidence>
<evidence type="ECO:0000256" key="5">
    <source>
        <dbReference type="ARBA" id="ARBA00022989"/>
    </source>
</evidence>
<dbReference type="GO" id="GO:0015031">
    <property type="term" value="P:protein transport"/>
    <property type="evidence" value="ECO:0007669"/>
    <property type="project" value="UniProtKB-KW"/>
</dbReference>
<keyword evidence="7 8" id="KW-0472">Membrane</keyword>
<evidence type="ECO:0000313" key="10">
    <source>
        <dbReference type="EMBL" id="TNO39713.1"/>
    </source>
</evidence>
<keyword evidence="4" id="KW-0653">Protein transport</keyword>
<evidence type="ECO:0000256" key="7">
    <source>
        <dbReference type="ARBA" id="ARBA00023136"/>
    </source>
</evidence>
<feature type="non-terminal residue" evidence="10">
    <location>
        <position position="145"/>
    </location>
</feature>
<feature type="transmembrane region" description="Helical" evidence="8">
    <location>
        <begin position="125"/>
        <end position="144"/>
    </location>
</feature>
<evidence type="ECO:0000256" key="1">
    <source>
        <dbReference type="ARBA" id="ARBA00022448"/>
    </source>
</evidence>
<keyword evidence="5 8" id="KW-1133">Transmembrane helix</keyword>
<gene>
    <name evidence="10" type="ORF">FH034_10930</name>
</gene>
<dbReference type="InterPro" id="IPR022813">
    <property type="entry name" value="SecD/SecF_arch_bac"/>
</dbReference>
<evidence type="ECO:0000256" key="8">
    <source>
        <dbReference type="SAM" id="Phobius"/>
    </source>
</evidence>
<dbReference type="PANTHER" id="PTHR30081:SF1">
    <property type="entry name" value="PROTEIN TRANSLOCASE SUBUNIT SECD"/>
    <property type="match status" value="1"/>
</dbReference>
<sequence>NPNLKYPLKSIPILDGSMLTDARVGISDKSNYPVINFTLNAEGSKKFADYTGANVGKRLAIVLDNKVYSAPSINERIGGGSGQISGAFTQEEARDVAVALRSGALLAPVKLLEQRSIGPSLGADSIKMSMIALIGASIFIVVFMV</sequence>
<dbReference type="InterPro" id="IPR054384">
    <property type="entry name" value="SecDF_P1_head"/>
</dbReference>
<comment type="caution">
    <text evidence="10">The sequence shown here is derived from an EMBL/GenBank/DDBJ whole genome shotgun (WGS) entry which is preliminary data.</text>
</comment>
<evidence type="ECO:0000313" key="11">
    <source>
        <dbReference type="Proteomes" id="UP000312397"/>
    </source>
</evidence>
<organism evidence="10 11">
    <name type="scientific">Campylobacter jejuni</name>
    <dbReference type="NCBI Taxonomy" id="197"/>
    <lineage>
        <taxon>Bacteria</taxon>
        <taxon>Pseudomonadati</taxon>
        <taxon>Campylobacterota</taxon>
        <taxon>Epsilonproteobacteria</taxon>
        <taxon>Campylobacterales</taxon>
        <taxon>Campylobacteraceae</taxon>
        <taxon>Campylobacter</taxon>
    </lineage>
</organism>
<dbReference type="Gene3D" id="3.30.1360.200">
    <property type="match status" value="1"/>
</dbReference>
<feature type="domain" description="SecDF P1 head subdomain" evidence="9">
    <location>
        <begin position="5"/>
        <end position="107"/>
    </location>
</feature>
<keyword evidence="1" id="KW-0813">Transport</keyword>
<evidence type="ECO:0000256" key="6">
    <source>
        <dbReference type="ARBA" id="ARBA00023010"/>
    </source>
</evidence>
<dbReference type="Proteomes" id="UP000312397">
    <property type="component" value="Unassembled WGS sequence"/>
</dbReference>
<evidence type="ECO:0000256" key="2">
    <source>
        <dbReference type="ARBA" id="ARBA00022475"/>
    </source>
</evidence>
<keyword evidence="6" id="KW-0811">Translocation</keyword>
<dbReference type="Pfam" id="PF22599">
    <property type="entry name" value="SecDF_P1_head"/>
    <property type="match status" value="1"/>
</dbReference>
<dbReference type="EMBL" id="VEVS01000202">
    <property type="protein sequence ID" value="TNO39713.1"/>
    <property type="molecule type" value="Genomic_DNA"/>
</dbReference>
<evidence type="ECO:0000256" key="3">
    <source>
        <dbReference type="ARBA" id="ARBA00022692"/>
    </source>
</evidence>
<dbReference type="AlphaFoldDB" id="A0A5C4YBR5"/>
<proteinExistence type="predicted"/>
<reference evidence="10 11" key="1">
    <citation type="submission" date="2019-06" db="EMBL/GenBank/DDBJ databases">
        <title>Epidemiology of MDR Campylobacter spp.</title>
        <authorList>
            <person name="Addetia A."/>
            <person name="Greninger A."/>
            <person name="Fang F."/>
        </authorList>
    </citation>
    <scope>NUCLEOTIDE SEQUENCE [LARGE SCALE GENOMIC DNA]</scope>
    <source>
        <strain evidence="10 11">HMC314</strain>
    </source>
</reference>
<dbReference type="GO" id="GO:0005886">
    <property type="term" value="C:plasma membrane"/>
    <property type="evidence" value="ECO:0007669"/>
    <property type="project" value="TreeGrafter"/>
</dbReference>
<dbReference type="PANTHER" id="PTHR30081">
    <property type="entry name" value="PROTEIN-EXPORT MEMBRANE PROTEIN SEC"/>
    <property type="match status" value="1"/>
</dbReference>
<protein>
    <submittedName>
        <fullName evidence="10">Protein translocase subunit SecD</fullName>
    </submittedName>
</protein>
<accession>A0A5C4YBR5</accession>
<evidence type="ECO:0000256" key="4">
    <source>
        <dbReference type="ARBA" id="ARBA00022927"/>
    </source>
</evidence>
<dbReference type="FunFam" id="3.30.1360.200:FF:000002">
    <property type="entry name" value="Preprotein translocase subunit SecD"/>
    <property type="match status" value="1"/>
</dbReference>
<name>A0A5C4YBR5_CAMJU</name>
<keyword evidence="2" id="KW-1003">Cell membrane</keyword>